<dbReference type="SUPFAM" id="SSF82171">
    <property type="entry name" value="DPP6 N-terminal domain-like"/>
    <property type="match status" value="1"/>
</dbReference>
<dbReference type="InterPro" id="IPR030916">
    <property type="entry name" value="ELWxxDGT_rpt"/>
</dbReference>
<evidence type="ECO:0000313" key="7">
    <source>
        <dbReference type="Proteomes" id="UP000256345"/>
    </source>
</evidence>
<protein>
    <submittedName>
        <fullName evidence="5">ELWxxDGT repeat protein</fullName>
    </submittedName>
    <submittedName>
        <fullName evidence="4">Flagellar hook-length control protein FliK</fullName>
    </submittedName>
</protein>
<dbReference type="PANTHER" id="PTHR24273:SF32">
    <property type="entry name" value="HYALIN"/>
    <property type="match status" value="1"/>
</dbReference>
<evidence type="ECO:0000313" key="5">
    <source>
        <dbReference type="EMBL" id="REG28084.1"/>
    </source>
</evidence>
<dbReference type="PANTHER" id="PTHR24273">
    <property type="entry name" value="FI04643P-RELATED"/>
    <property type="match status" value="1"/>
</dbReference>
<keyword evidence="7" id="KW-1185">Reference proteome</keyword>
<dbReference type="Proteomes" id="UP000256345">
    <property type="component" value="Unassembled WGS sequence"/>
</dbReference>
<feature type="domain" description="HYR" evidence="3">
    <location>
        <begin position="1313"/>
        <end position="1394"/>
    </location>
</feature>
<evidence type="ECO:0000256" key="1">
    <source>
        <dbReference type="ARBA" id="ARBA00022737"/>
    </source>
</evidence>
<sequence length="1434" mass="146317">MRRFRGRVGCLAVVLAAMGGCSDSGQEAARTAPVTPESRRSALAVGTPRLVRDIQPTPPPSAEEGSHPSSFVSVGSTRFFVAYDALHGVELWKSDGTPAGTVLVKDLEPGPLNGGISELTAAHGVLYFVVSGSFSGSQLWRSDGTAEGTRPVFTGSPFGPAIQELEAANGTLFLTAADSGGGLHLWSSDGSREGTRLLKAFPTTAGSEPRALRDLGGRLYFSADDGVHGRELWTSDGTSEGTVLVKDLAPGVASTTLGSLAGAGDVLYFTAGDYRTGFTLWKSDGSSAGTVPLSNLPGGPVLSEGPTLGGLGWLAVSGGTLYFSANDGTSGAELWKSDGTPKGTVRVKDIHPLGDSSPTYPRDVNGVLFFLASHPDTGREVWTSDGTAEGTVCLSDLQPGAGSGAVNGPFAVAGSRAYFFADSGKGRPSLWTSDGTLAGTRELRELSPTSAGLSESVGAAEGSLLLAADDGVHGVELWKTEGTPEGTVLLRDLHRGTHGSTPQSMMELGDGRMLFAVFADGGPDLELWASDGSEAGTRRVLPGVKSLGILSRRVGGVRYFTASTTKEGAAHTLWRSDGTPEGTSVVRDFPEGMSVVEAELGGRVFFSATTSTEGAELWASDGTPEGTVRVKDIRPGTASSRPRGMINVGGTLYFTADDGVHGPELWKSDGTEAGTVMVKDLLPGGAGAAPLDLENLNGTLVFSASEDALTGKLGMWRLGPDGQPRRIPLSAPGVTPGEPERLRIVNGTLLVFAGTLARPQLWSYDGTSEHATLLFSDQIFYLADLVAAGRVLYFLGGNGLGSEELWRSDGTLAGTYKVADADQGFFGSRYSYPSFMLGLEDRAQVLLRSAEGAAGAEPWVSDGSAVGTALVADLSPGASTSYPHSLTRSGDHVFFSADDGVHGAELWRLTLPPRPPDTTLPVLVCPASVTVEPTSSTGAIASWPGARVSDDVSASIPLTYSHVPGREFPVGTTVVTVRAKDAAGNEALCAFEVRVRDSIAPTVSCPADLEVEATGSGTPVSFAEATASDGMTARPEVTYSHAPGSAFPVGTTAVTATARDEAGNEATCSFRVTVKDTVKPALTCPEALTAEAASATGARVTYAATASDTVSPVSVAYEPASGSELGLGITVVRVTAKDGAGNEATCSFSVTVRDGTAPSLTCPAAVRVEATGASGAPVTFAAAHATDAVTASPEVTYSQASGNTFPVGETAVTVTAKDGAGNEATCSFSVTVRDGTAPALTCPAAVLVEATGASGAPVTFAAAHATDAVTVSPEVTYSQGSGSTFPVGETAVTVTARDAADNASSCSFSVVVRDTTAPTVSCPADVAVVAREPAGSTVQYPAATVHDAVTAEPRVLYSHAPGSAFPVGTTPVTATVEDAAGNTASCSFHVTVSAVSVRDEGSGCAASGGSPAGLLGLLLLLAWPSLGRARTRRS</sequence>
<evidence type="ECO:0000313" key="4">
    <source>
        <dbReference type="EMBL" id="AKI99369.1"/>
    </source>
</evidence>
<name>A0AAC8TAX4_9BACT</name>
<organism evidence="4 6">
    <name type="scientific">Archangium gephyra</name>
    <dbReference type="NCBI Taxonomy" id="48"/>
    <lineage>
        <taxon>Bacteria</taxon>
        <taxon>Pseudomonadati</taxon>
        <taxon>Myxococcota</taxon>
        <taxon>Myxococcia</taxon>
        <taxon>Myxococcales</taxon>
        <taxon>Cystobacterineae</taxon>
        <taxon>Archangiaceae</taxon>
        <taxon>Archangium</taxon>
    </lineage>
</organism>
<dbReference type="Gene3D" id="2.60.40.10">
    <property type="entry name" value="Immunoglobulins"/>
    <property type="match status" value="2"/>
</dbReference>
<reference evidence="5 7" key="2">
    <citation type="submission" date="2018-08" db="EMBL/GenBank/DDBJ databases">
        <title>Genomic Encyclopedia of Archaeal and Bacterial Type Strains, Phase II (KMG-II): from individual species to whole genera.</title>
        <authorList>
            <person name="Goeker M."/>
        </authorList>
    </citation>
    <scope>NUCLEOTIDE SEQUENCE [LARGE SCALE GENOMIC DNA]</scope>
    <source>
        <strain evidence="5 7">DSM 2261</strain>
    </source>
</reference>
<feature type="domain" description="HYR" evidence="3">
    <location>
        <begin position="916"/>
        <end position="995"/>
    </location>
</feature>
<dbReference type="EMBL" id="CP011509">
    <property type="protein sequence ID" value="AKI99369.1"/>
    <property type="molecule type" value="Genomic_DNA"/>
</dbReference>
<dbReference type="InterPro" id="IPR003410">
    <property type="entry name" value="HYR_dom"/>
</dbReference>
<keyword evidence="4" id="KW-0966">Cell projection</keyword>
<keyword evidence="1" id="KW-0677">Repeat</keyword>
<evidence type="ECO:0000259" key="3">
    <source>
        <dbReference type="PROSITE" id="PS50825"/>
    </source>
</evidence>
<feature type="region of interest" description="Disordered" evidence="2">
    <location>
        <begin position="23"/>
        <end position="69"/>
    </location>
</feature>
<gene>
    <name evidence="4" type="ORF">AA314_00996</name>
    <name evidence="5" type="ORF">ATI61_109428</name>
</gene>
<evidence type="ECO:0000256" key="2">
    <source>
        <dbReference type="SAM" id="MobiDB-lite"/>
    </source>
</evidence>
<dbReference type="SUPFAM" id="SSF101908">
    <property type="entry name" value="Putative isomerase YbhE"/>
    <property type="match status" value="1"/>
</dbReference>
<dbReference type="InterPro" id="IPR013783">
    <property type="entry name" value="Ig-like_fold"/>
</dbReference>
<dbReference type="Pfam" id="PF02494">
    <property type="entry name" value="HYR"/>
    <property type="match status" value="6"/>
</dbReference>
<evidence type="ECO:0000313" key="6">
    <source>
        <dbReference type="Proteomes" id="UP000035579"/>
    </source>
</evidence>
<dbReference type="KEGG" id="age:AA314_00996"/>
<dbReference type="RefSeq" id="WP_169800640.1">
    <property type="nucleotide sequence ID" value="NZ_CP011509.1"/>
</dbReference>
<dbReference type="PROSITE" id="PS51257">
    <property type="entry name" value="PROKAR_LIPOPROTEIN"/>
    <property type="match status" value="1"/>
</dbReference>
<dbReference type="PROSITE" id="PS50825">
    <property type="entry name" value="HYR"/>
    <property type="match status" value="4"/>
</dbReference>
<feature type="domain" description="HYR" evidence="3">
    <location>
        <begin position="996"/>
        <end position="1076"/>
    </location>
</feature>
<feature type="domain" description="HYR" evidence="3">
    <location>
        <begin position="1153"/>
        <end position="1234"/>
    </location>
</feature>
<keyword evidence="4" id="KW-0969">Cilium</keyword>
<proteinExistence type="predicted"/>
<keyword evidence="4" id="KW-0282">Flagellum</keyword>
<dbReference type="NCBIfam" id="TIGR04534">
    <property type="entry name" value="ELWxxDGT_rpt"/>
    <property type="match status" value="5"/>
</dbReference>
<dbReference type="EMBL" id="QUMU01000009">
    <property type="protein sequence ID" value="REG28084.1"/>
    <property type="molecule type" value="Genomic_DNA"/>
</dbReference>
<reference evidence="4 6" key="1">
    <citation type="submission" date="2015-05" db="EMBL/GenBank/DDBJ databases">
        <title>Genome assembly of Archangium gephyra DSM 2261.</title>
        <authorList>
            <person name="Sharma G."/>
            <person name="Subramanian S."/>
        </authorList>
    </citation>
    <scope>NUCLEOTIDE SEQUENCE [LARGE SCALE GENOMIC DNA]</scope>
    <source>
        <strain evidence="4 6">DSM 2261</strain>
    </source>
</reference>
<accession>A0AAC8TAX4</accession>
<dbReference type="Proteomes" id="UP000035579">
    <property type="component" value="Chromosome"/>
</dbReference>